<dbReference type="InterPro" id="IPR041378">
    <property type="entry name" value="S-layer_SbsC_C"/>
</dbReference>
<evidence type="ECO:0000256" key="2">
    <source>
        <dbReference type="SAM" id="SignalP"/>
    </source>
</evidence>
<dbReference type="EMBL" id="CP031223">
    <property type="protein sequence ID" value="QFF98043.1"/>
    <property type="molecule type" value="Genomic_DNA"/>
</dbReference>
<name>A0A5J6SKT9_9BACI</name>
<dbReference type="Pfam" id="PF18058">
    <property type="entry name" value="SbsC_C"/>
    <property type="match status" value="1"/>
</dbReference>
<feature type="domain" description="SbsC C-terminal" evidence="3">
    <location>
        <begin position="67"/>
        <end position="184"/>
    </location>
</feature>
<feature type="signal peptide" evidence="2">
    <location>
        <begin position="1"/>
        <end position="23"/>
    </location>
</feature>
<evidence type="ECO:0000259" key="3">
    <source>
        <dbReference type="Pfam" id="PF18058"/>
    </source>
</evidence>
<dbReference type="Proteomes" id="UP000325517">
    <property type="component" value="Chromosome"/>
</dbReference>
<dbReference type="Gene3D" id="1.20.58.790">
    <property type="match status" value="1"/>
</dbReference>
<sequence length="1341" mass="145350">MKKRIVKQSVAAALLTSSIFSFSPITYGKENTIQQSIDAVKLEMKKAPLHYVDPAFKSVIEPSKDLYPVLNNVKKHYNEVKQLIYSSNLSSKEKKDKIKELDSLYDEKITKAVIPYIDAYNYAVKYLDPILKEMLAAHALGDLDSVEQAYHKLSYQLDSRTSILYRFTGKAARELLLEKYKKPSDDKRNELRIPVTIYMKNNEVLRLWNEGKKEEARKVMDEVLTLVSKSSNNAETNYSNLLSKEVKEAEALFASNSTSQPQVPSNPSVGGGDNETPSESSAERNLRLAKSNAIGELTSYKNEADYSPENWLIIQSVKTTGTNAITLATTTSEVAQALATAKADIDDVKTIAQEETEQQNALASAKTLAINELTSYKNEADYSPESWLIIQSVKTTGTTAISTSLSPTEVAQTLANAKVDIDAVKTIAQEEDEQQNALTTAKTLAINELTSYKNEADYSPENWLIIQVEKTTGTNAISAATTTAEVSEALANAKTAIDEVKTIAQMEEEQQNALVAAKSLAINELMLYKNAADYSQANWSIIQTAITTGTSAINTAATTTEVTSELANAKIAIDAVKTIAQEQEEQQNILAAAKTIAINELMIYKNEADYSSENWSIIQTAITTGTNAINTATTTTEVSQALTNAKIAIDAVKTIVQEEEDRQNELTAAKSLAINKLMIYKNAADYSQANWSIIQTAISTGTSAINTAATTTEVTSELANAKIAIDAVKTIAQEQEEQQNALAAAKSLAINELMIYKNAADYSQANWSIIQTAITTGTNAINTARTTTEVAQALATAKAAIDVVKTIAQMEEEQQSALVAVKSLAINELMLYKNAADYSQANWSIIQTAITTGTSAINTAATTTEVTSELANAKIAIDAVKTIAQEQEEQQNTLAATKTSAIDELMNYKNITDYSPENWLIIQSVKSTGTNAISTSLSPTEVAQALTNAKADIDAVKTIAQEQEEQQNTLAAAKTSAIDELMNYKNIADYSPENWLIIQSVKTTSTNAISTSLSPTEVAQALANAKADIDAVKTIAQEEIEQQNALVAARNLAINELTSYKNVADYSLENWRIIQSLKTTGTNAITIATTTTEVAQALANAKVDIDAVKTIAQELPIAFLVNQTVAPGGSVSISSSKAGVGYLVKASLDSTEVDSIEKLEALVTRNIAIKASITIANTNTTINAPAIYGEYNLIVVDNFGNLSSRNLNNIVTVGTFILSDNNGSRYPYQFKTNQQSSSITPMVKATEKITNATLTFKFIGVQVPKATDLYNENNTPSGWTQIGSGRISGNIVTFKNVSLDVGKWLMIDIKNFIAPNLPGIYIIEVQVNSNSIQKMKINVTD</sequence>
<dbReference type="RefSeq" id="WP_151698990.1">
    <property type="nucleotide sequence ID" value="NZ_CP031223.1"/>
</dbReference>
<keyword evidence="5" id="KW-1185">Reference proteome</keyword>
<keyword evidence="2" id="KW-0732">Signal</keyword>
<feature type="compositionally biased region" description="Polar residues" evidence="1">
    <location>
        <begin position="254"/>
        <end position="268"/>
    </location>
</feature>
<accession>A0A5J6SKT9</accession>
<organism evidence="4 5">
    <name type="scientific">Psychrobacillus glaciei</name>
    <dbReference type="NCBI Taxonomy" id="2283160"/>
    <lineage>
        <taxon>Bacteria</taxon>
        <taxon>Bacillati</taxon>
        <taxon>Bacillota</taxon>
        <taxon>Bacilli</taxon>
        <taxon>Bacillales</taxon>
        <taxon>Bacillaceae</taxon>
        <taxon>Psychrobacillus</taxon>
    </lineage>
</organism>
<gene>
    <name evidence="4" type="ORF">PB01_03980</name>
</gene>
<dbReference type="Gene3D" id="1.20.58.780">
    <property type="match status" value="1"/>
</dbReference>
<evidence type="ECO:0000313" key="4">
    <source>
        <dbReference type="EMBL" id="QFF98043.1"/>
    </source>
</evidence>
<feature type="region of interest" description="Disordered" evidence="1">
    <location>
        <begin position="254"/>
        <end position="284"/>
    </location>
</feature>
<dbReference type="KEGG" id="psyo:PB01_03980"/>
<evidence type="ECO:0000313" key="5">
    <source>
        <dbReference type="Proteomes" id="UP000325517"/>
    </source>
</evidence>
<feature type="chain" id="PRO_5039341059" description="SbsC C-terminal domain-containing protein" evidence="2">
    <location>
        <begin position="24"/>
        <end position="1341"/>
    </location>
</feature>
<dbReference type="OrthoDB" id="2079983at2"/>
<evidence type="ECO:0000256" key="1">
    <source>
        <dbReference type="SAM" id="MobiDB-lite"/>
    </source>
</evidence>
<proteinExistence type="predicted"/>
<protein>
    <recommendedName>
        <fullName evidence="3">SbsC C-terminal domain-containing protein</fullName>
    </recommendedName>
</protein>
<reference evidence="4 5" key="1">
    <citation type="submission" date="2018-07" db="EMBL/GenBank/DDBJ databases">
        <title>Complete genome sequence of Psychrobacillus sp. PB01, isolated from iceberg, and comparative genome analysis of Psychrobacillus strains.</title>
        <authorList>
            <person name="Lee P.C."/>
        </authorList>
    </citation>
    <scope>NUCLEOTIDE SEQUENCE [LARGE SCALE GENOMIC DNA]</scope>
    <source>
        <strain evidence="4 5">PB01</strain>
    </source>
</reference>